<protein>
    <submittedName>
        <fullName evidence="1">Putative nuclease HARBI1</fullName>
    </submittedName>
</protein>
<name>A0A6G0VUD6_APHCR</name>
<reference evidence="1 2" key="1">
    <citation type="submission" date="2019-08" db="EMBL/GenBank/DDBJ databases">
        <title>Whole genome of Aphis craccivora.</title>
        <authorList>
            <person name="Voronova N.V."/>
            <person name="Shulinski R.S."/>
            <person name="Bandarenka Y.V."/>
            <person name="Zhorov D.G."/>
            <person name="Warner D."/>
        </authorList>
    </citation>
    <scope>NUCLEOTIDE SEQUENCE [LARGE SCALE GENOMIC DNA]</scope>
    <source>
        <strain evidence="1">180601</strain>
        <tissue evidence="1">Whole Body</tissue>
    </source>
</reference>
<dbReference type="Proteomes" id="UP000478052">
    <property type="component" value="Unassembled WGS sequence"/>
</dbReference>
<proteinExistence type="predicted"/>
<dbReference type="OrthoDB" id="2415966at2759"/>
<accession>A0A6G0VUD6</accession>
<evidence type="ECO:0000313" key="1">
    <source>
        <dbReference type="EMBL" id="KAF0710100.1"/>
    </source>
</evidence>
<gene>
    <name evidence="1" type="ORF">FWK35_00038393</name>
</gene>
<keyword evidence="2" id="KW-1185">Reference proteome</keyword>
<sequence>MGHSRFTALSQSSVSRCISDVVNAFNDPRIFNWWVKFPQNVYELEQFGKSTYKQ</sequence>
<dbReference type="EMBL" id="VUJU01011739">
    <property type="protein sequence ID" value="KAF0710100.1"/>
    <property type="molecule type" value="Genomic_DNA"/>
</dbReference>
<evidence type="ECO:0000313" key="2">
    <source>
        <dbReference type="Proteomes" id="UP000478052"/>
    </source>
</evidence>
<comment type="caution">
    <text evidence="1">The sequence shown here is derived from an EMBL/GenBank/DDBJ whole genome shotgun (WGS) entry which is preliminary data.</text>
</comment>
<organism evidence="1 2">
    <name type="scientific">Aphis craccivora</name>
    <name type="common">Cowpea aphid</name>
    <dbReference type="NCBI Taxonomy" id="307492"/>
    <lineage>
        <taxon>Eukaryota</taxon>
        <taxon>Metazoa</taxon>
        <taxon>Ecdysozoa</taxon>
        <taxon>Arthropoda</taxon>
        <taxon>Hexapoda</taxon>
        <taxon>Insecta</taxon>
        <taxon>Pterygota</taxon>
        <taxon>Neoptera</taxon>
        <taxon>Paraneoptera</taxon>
        <taxon>Hemiptera</taxon>
        <taxon>Sternorrhyncha</taxon>
        <taxon>Aphidomorpha</taxon>
        <taxon>Aphidoidea</taxon>
        <taxon>Aphididae</taxon>
        <taxon>Aphidini</taxon>
        <taxon>Aphis</taxon>
        <taxon>Aphis</taxon>
    </lineage>
</organism>
<dbReference type="AlphaFoldDB" id="A0A6G0VUD6"/>